<name>A0A4Y8ZNS3_9SPHN</name>
<reference evidence="1 2" key="1">
    <citation type="submission" date="2019-03" db="EMBL/GenBank/DDBJ databases">
        <title>Genome sequence of Sphingomonas sp. 17J27-24.</title>
        <authorList>
            <person name="Kim M."/>
            <person name="Maeng S."/>
            <person name="Sathiyaraj S."/>
        </authorList>
    </citation>
    <scope>NUCLEOTIDE SEQUENCE [LARGE SCALE GENOMIC DNA]</scope>
    <source>
        <strain evidence="1 2">17J27-24</strain>
    </source>
</reference>
<dbReference type="EMBL" id="SPDV01000075">
    <property type="protein sequence ID" value="TFI56459.1"/>
    <property type="molecule type" value="Genomic_DNA"/>
</dbReference>
<sequence>MVDGSVAGFAAGLLLVCGLQSACSSEAARDETIETTARYDSAARQLTIGCSAATQGRCSVIVDNGGVQQTVEIAAGASTLVADVRPDARTCVLAARSQVANCAWVPVSQPG</sequence>
<dbReference type="AlphaFoldDB" id="A0A4Y8ZNS3"/>
<evidence type="ECO:0000313" key="1">
    <source>
        <dbReference type="EMBL" id="TFI56459.1"/>
    </source>
</evidence>
<gene>
    <name evidence="1" type="ORF">E2493_20050</name>
</gene>
<comment type="caution">
    <text evidence="1">The sequence shown here is derived from an EMBL/GenBank/DDBJ whole genome shotgun (WGS) entry which is preliminary data.</text>
</comment>
<organism evidence="1 2">
    <name type="scientific">Sphingomonas parva</name>
    <dbReference type="NCBI Taxonomy" id="2555898"/>
    <lineage>
        <taxon>Bacteria</taxon>
        <taxon>Pseudomonadati</taxon>
        <taxon>Pseudomonadota</taxon>
        <taxon>Alphaproteobacteria</taxon>
        <taxon>Sphingomonadales</taxon>
        <taxon>Sphingomonadaceae</taxon>
        <taxon>Sphingomonas</taxon>
    </lineage>
</organism>
<dbReference type="Proteomes" id="UP000298213">
    <property type="component" value="Unassembled WGS sequence"/>
</dbReference>
<accession>A0A4Y8ZNS3</accession>
<protein>
    <submittedName>
        <fullName evidence="1">Uncharacterized protein</fullName>
    </submittedName>
</protein>
<evidence type="ECO:0000313" key="2">
    <source>
        <dbReference type="Proteomes" id="UP000298213"/>
    </source>
</evidence>
<dbReference type="RefSeq" id="WP_135090433.1">
    <property type="nucleotide sequence ID" value="NZ_SPDV01000075.1"/>
</dbReference>
<proteinExistence type="predicted"/>
<keyword evidence="2" id="KW-1185">Reference proteome</keyword>